<dbReference type="EMBL" id="MK620899">
    <property type="protein sequence ID" value="QBZ72629.1"/>
    <property type="molecule type" value="Genomic_DNA"/>
</dbReference>
<evidence type="ECO:0000313" key="1">
    <source>
        <dbReference type="EMBL" id="QBZ72629.1"/>
    </source>
</evidence>
<dbReference type="RefSeq" id="YP_009821589.1">
    <property type="nucleotide sequence ID" value="NC_048176.1"/>
</dbReference>
<reference evidence="2 3" key="1">
    <citation type="submission" date="2019-03" db="EMBL/GenBank/DDBJ databases">
        <authorList>
            <person name="Douthitt C."/>
            <person name="D'Elia T."/>
            <person name="Bockoras C."/>
            <person name="Boss C."/>
            <person name="Clemons M."/>
            <person name="Green W."/>
            <person name="Harel H."/>
            <person name="Larralde J."/>
            <person name="Lopez M."/>
            <person name="Magana D."/>
            <person name="Miguel M."/>
            <person name="Muschweck L."/>
            <person name="Olivos K."/>
            <person name="Racette D."/>
            <person name="Reynolds M."/>
            <person name="Ru Y."/>
            <person name="Santana M."/>
            <person name="Simon R."/>
            <person name="Smotrilla K."/>
            <person name="Sufficool B."/>
            <person name="Tamayo B."/>
            <person name="Tirado E."/>
            <person name="Vajanyi M."/>
            <person name="Weger M."/>
            <person name="Wehr A."/>
            <person name="Whitaker K."/>
            <person name="Garlena R.A."/>
            <person name="Russell D.A."/>
            <person name="Pope W.H."/>
            <person name="Jacobs-Sera D."/>
            <person name="Hatfull G.F."/>
        </authorList>
    </citation>
    <scope>NUCLEOTIDE SEQUENCE [LARGE SCALE GENOMIC DNA]</scope>
</reference>
<evidence type="ECO:0000313" key="2">
    <source>
        <dbReference type="EMBL" id="QBZ72824.1"/>
    </source>
</evidence>
<dbReference type="KEGG" id="vg:55013072"/>
<evidence type="ECO:0000313" key="3">
    <source>
        <dbReference type="Proteomes" id="UP000297070"/>
    </source>
</evidence>
<protein>
    <submittedName>
        <fullName evidence="2">Uncharacterized protein</fullName>
    </submittedName>
</protein>
<keyword evidence="3" id="KW-1185">Reference proteome</keyword>
<sequence length="66" mass="7579">MFTATVINHQNRVLFKETHTNYLFAEENLSRFVHDQGWGLQSQDPVGSFHVYNDGGESPAIARITW</sequence>
<name>A0A4D6E2U8_9CAUD</name>
<dbReference type="GeneID" id="55013072"/>
<gene>
    <name evidence="2" type="primary">236</name>
    <name evidence="1" type="synonym">10</name>
    <name evidence="1" type="ORF">SEA_GODONK_10</name>
    <name evidence="2" type="ORF">SEA_GODONK_236</name>
</gene>
<dbReference type="Proteomes" id="UP000297070">
    <property type="component" value="Segment"/>
</dbReference>
<organism evidence="2 3">
    <name type="scientific">Gordonia phage GodonK</name>
    <dbReference type="NCBI Taxonomy" id="2562192"/>
    <lineage>
        <taxon>Viruses</taxon>
        <taxon>Duplodnaviria</taxon>
        <taxon>Heunggongvirae</taxon>
        <taxon>Uroviricota</taxon>
        <taxon>Caudoviricetes</taxon>
        <taxon>Godonkavirus</taxon>
        <taxon>Godonkavirus godonK</taxon>
    </lineage>
</organism>
<dbReference type="EMBL" id="MK620899">
    <property type="protein sequence ID" value="QBZ72824.1"/>
    <property type="molecule type" value="Genomic_DNA"/>
</dbReference>
<accession>A0A4D6E2U8</accession>
<proteinExistence type="predicted"/>